<feature type="region of interest" description="Disordered" evidence="3">
    <location>
        <begin position="1531"/>
        <end position="1742"/>
    </location>
</feature>
<evidence type="ECO:0000256" key="1">
    <source>
        <dbReference type="ARBA" id="ARBA00004123"/>
    </source>
</evidence>
<dbReference type="PANTHER" id="PTHR46147:SF1">
    <property type="entry name" value="HISTONE-LYSINE N-METHYLTRANSFERASE ASH1L"/>
    <property type="match status" value="1"/>
</dbReference>
<feature type="compositionally biased region" description="Gly residues" evidence="3">
    <location>
        <begin position="1450"/>
        <end position="1459"/>
    </location>
</feature>
<feature type="compositionally biased region" description="Low complexity" evidence="3">
    <location>
        <begin position="1576"/>
        <end position="1592"/>
    </location>
</feature>
<evidence type="ECO:0000313" key="4">
    <source>
        <dbReference type="Ensembl" id="ENSELUP00000034416.2"/>
    </source>
</evidence>
<feature type="compositionally biased region" description="Pro residues" evidence="3">
    <location>
        <begin position="866"/>
        <end position="885"/>
    </location>
</feature>
<evidence type="ECO:0000256" key="2">
    <source>
        <dbReference type="ARBA" id="ARBA00023242"/>
    </source>
</evidence>
<feature type="compositionally biased region" description="Low complexity" evidence="3">
    <location>
        <begin position="234"/>
        <end position="243"/>
    </location>
</feature>
<reference evidence="4" key="2">
    <citation type="submission" date="2020-02" db="EMBL/GenBank/DDBJ databases">
        <title>Esox lucius (northern pike) genome, fEsoLuc1, primary haplotype.</title>
        <authorList>
            <person name="Myers G."/>
            <person name="Karagic N."/>
            <person name="Meyer A."/>
            <person name="Pippel M."/>
            <person name="Reichard M."/>
            <person name="Winkler S."/>
            <person name="Tracey A."/>
            <person name="Sims Y."/>
            <person name="Howe K."/>
            <person name="Rhie A."/>
            <person name="Formenti G."/>
            <person name="Durbin R."/>
            <person name="Fedrigo O."/>
            <person name="Jarvis E.D."/>
        </authorList>
    </citation>
    <scope>NUCLEOTIDE SEQUENCE [LARGE SCALE GENOMIC DNA]</scope>
</reference>
<feature type="compositionally biased region" description="Basic and acidic residues" evidence="3">
    <location>
        <begin position="999"/>
        <end position="1010"/>
    </location>
</feature>
<feature type="region of interest" description="Disordered" evidence="3">
    <location>
        <begin position="1850"/>
        <end position="1874"/>
    </location>
</feature>
<feature type="compositionally biased region" description="Polar residues" evidence="3">
    <location>
        <begin position="295"/>
        <end position="316"/>
    </location>
</feature>
<name>A0A3P9A0T8_ESOLU</name>
<evidence type="ECO:0008006" key="6">
    <source>
        <dbReference type="Google" id="ProtNLM"/>
    </source>
</evidence>
<feature type="compositionally biased region" description="Gly residues" evidence="3">
    <location>
        <begin position="800"/>
        <end position="813"/>
    </location>
</feature>
<feature type="compositionally biased region" description="Pro residues" evidence="3">
    <location>
        <begin position="9"/>
        <end position="25"/>
    </location>
</feature>
<feature type="compositionally biased region" description="Low complexity" evidence="3">
    <location>
        <begin position="578"/>
        <end position="604"/>
    </location>
</feature>
<feature type="region of interest" description="Disordered" evidence="3">
    <location>
        <begin position="1189"/>
        <end position="1212"/>
    </location>
</feature>
<dbReference type="GO" id="GO:0005654">
    <property type="term" value="C:nucleoplasm"/>
    <property type="evidence" value="ECO:0007669"/>
    <property type="project" value="TreeGrafter"/>
</dbReference>
<evidence type="ECO:0000313" key="5">
    <source>
        <dbReference type="Proteomes" id="UP000265140"/>
    </source>
</evidence>
<keyword evidence="2" id="KW-0539">Nucleus</keyword>
<reference evidence="5" key="1">
    <citation type="journal article" date="2014" name="PLoS ONE">
        <title>The genome and linkage map of the northern pike (Esox lucius): conserved synteny revealed between the salmonid sister group and the Neoteleostei.</title>
        <authorList>
            <person name="Rondeau E.B."/>
            <person name="Minkley D.R."/>
            <person name="Leong J.S."/>
            <person name="Messmer A.M."/>
            <person name="Jantzen J.R."/>
            <person name="von Schalburg K.R."/>
            <person name="Lemon C."/>
            <person name="Bird N.H."/>
            <person name="Koop B.F."/>
        </authorList>
    </citation>
    <scope>NUCLEOTIDE SEQUENCE</scope>
</reference>
<feature type="compositionally biased region" description="Acidic residues" evidence="3">
    <location>
        <begin position="1713"/>
        <end position="1723"/>
    </location>
</feature>
<feature type="compositionally biased region" description="Polar residues" evidence="3">
    <location>
        <begin position="709"/>
        <end position="718"/>
    </location>
</feature>
<feature type="region of interest" description="Disordered" evidence="3">
    <location>
        <begin position="1922"/>
        <end position="1956"/>
    </location>
</feature>
<dbReference type="OrthoDB" id="8939174at2759"/>
<dbReference type="GO" id="GO:0042800">
    <property type="term" value="F:histone H3K4 methyltransferase activity"/>
    <property type="evidence" value="ECO:0007669"/>
    <property type="project" value="TreeGrafter"/>
</dbReference>
<dbReference type="STRING" id="8010.ENSELUP00000034416"/>
<dbReference type="Ensembl" id="ENSELUT00000021143.3">
    <property type="protein sequence ID" value="ENSELUP00000034416.2"/>
    <property type="gene ID" value="ENSELUG00000012966.3"/>
</dbReference>
<reference evidence="4" key="3">
    <citation type="submission" date="2025-08" db="UniProtKB">
        <authorList>
            <consortium name="Ensembl"/>
        </authorList>
    </citation>
    <scope>IDENTIFICATION</scope>
</reference>
<reference evidence="4" key="4">
    <citation type="submission" date="2025-09" db="UniProtKB">
        <authorList>
            <consortium name="Ensembl"/>
        </authorList>
    </citation>
    <scope>IDENTIFICATION</scope>
</reference>
<feature type="compositionally biased region" description="Basic and acidic residues" evidence="3">
    <location>
        <begin position="440"/>
        <end position="460"/>
    </location>
</feature>
<sequence>MDQRAKGGPSPPSTSPLLPLAPPGQHPEKEGGGGKRKRREKEEGSAVLEVLIEGHCGTAGQSQLPFPGRERSCSEGNVRLRIGVQTAKRTKKPPRTLEGYECVPPIKTHQRPGRGPVGRGGQEGGGSGQGNSPWEKGDGGQNQGSDPYTNQTKNLDSASTPPLASSSSTTTTPPITAPSSSDTQTLPGKRQVPAKLAHETERKSDTSPGKLGYSDLPGAHSKLPSPAQTNQATPSDPTSSSPHSPLPSSPRSPFIKDPSDEKVVGGDGGMLNGGVPVVTCRPTRLTKVKGRKQDCSSTPVVTNMNSTRPQASSPHQSDPAAQHRTTSPRCPLPPAPTTPLLQNQPGTPVADGIINPATSQGISCGALLQSSVGNDRVREEKAKKKKEKHDKVRVEKGKGERRDKGKGKEGQVCNESPKKDRCETEKERTGLDWRGNNMTGKEEGEGERDKEKEKPKDVRVMNKSPSTKCQPLSEVQSRKPGTPGPDPDPDRTRGSGESDDPDSLSRPVVPPFNSTASNSSPLTACPPPPLLSSSPPTSPQEQDSRPLKKRKTRRQSWTRLVNRAQRLAENPDAPPEVPVVAPLTPSTPHKPSTTTPPNSPSAESRLATFAPLPLNPSPLSTSTSTPAKPRPAGRPQSPTQTHLSASDPSSPPVPDCPASQARKRGRPKSQMLSTEKTPPRCSLRPEVHPGGHGETPDRPVVNPVLDLSPTLTSPSGPNFTPRKRGRPKRQPSSLASKQTFQDLHRRTLSSFEGKKEGRKRSSEKGNGKLRSIMGEMKRRKRRLLREMLSRRGGGEEGRGGEGGGETSRGGTGGVSSSLTSCFGGNLGPQINVSKRGTIYMGKRRGRKPKAPVTSACQFTLLHSLPGPSPFPSSQPHPPLTHPFPSPSLTHSSGAQSPYSDGGFTEPAPSLFLPHPFSLPSPSSSCASPRPLSSFSSSSSLSPSLKRSSAGQGRQPLFHHPSGRLSSLSLTHPHPSAPPHQSISPAHLKESTPSLISQSHCEETLPRDSRLGFDSNSISERGERRSGGRGKVGMGMNSEVTRSVFRSGLGVSLKGQRHQPPSKLLEHLPPVLSPLRLSDSPPSPPSASPRHTHPVTPPSAFVEPRDRHRHGRASYQGPYTCPSCPPCAPCPCLGHKAPKRQKHKRKRKYQHLLMHAQDPDFLSELDDLIGQFSEVRIGRHRDWARAGLGRKLDESGGNATGGKRRHSSPLSSHHFRSNVYRINLSGYYSPHPISYPPHPSFSPLPPHPCHLCGSRKPGRRLKCGCPTKPCQPLDQGDCAQGQRCPLQGNTGYLHPSSLSTPLSSPSTPSTSMPLGLGYYRGYPLSMAHYQTPPHPSYSLPPPYASHQPHLHHPHLLLNPARFHRRRSRQLREGGVGRRDGGGEEVGGRAGVGSCPGALPGLSCVCGGADHKLRHKHRHRPRDWVCERKDEEGVVGSRQRSEFTVRSAEGGSRTGGQGSGGLMESPWQRRYGKDLSSFSSAATKQAFSSSSSPSSARAVERLKHPPLSCLGSTHLSSFGEGLGGQLNPWLRNGGLGAGFRPPTTTLGTLTGGQRSTAVAGSEREEGDSLTSSHGPRHSTFTPLTNTNLFTSSTNGRSMGNGRASSRPSSQDVSLRREELSQKEKRSTGPHPDLNMRTCQSVGAKRGPGRPRKNPLLSPTAPPNPLTEAHHHNGDRNRGSGGASEGGREDDTVQEVIEAVIRKQKRRGRKRRRVEQEEEEEEEEDPPCFHSSGEGEPVTHTPSICTGQSELSLASSVIPASQSDEEADQPPMKRFQRAGLYSDDFKTTDPSCHTQLNTEMLEYIPGEQDYRLLPAPIHVGKYLRMRRIDFQLPYDVMWLWSHNQLHKKPEVPLSREISPCQPKEKSLSVPPSPSAQEECFSPRKKLLFPHLDMEPMSTRDRVFVLKHHVFLLRNWEWVRDRQMQLRRGGQGGPQKDTDRNGGGLSSIVATGDSYIKPGP</sequence>
<organism evidence="4 5">
    <name type="scientific">Esox lucius</name>
    <name type="common">Northern pike</name>
    <dbReference type="NCBI Taxonomy" id="8010"/>
    <lineage>
        <taxon>Eukaryota</taxon>
        <taxon>Metazoa</taxon>
        <taxon>Chordata</taxon>
        <taxon>Craniata</taxon>
        <taxon>Vertebrata</taxon>
        <taxon>Euteleostomi</taxon>
        <taxon>Actinopterygii</taxon>
        <taxon>Neopterygii</taxon>
        <taxon>Teleostei</taxon>
        <taxon>Protacanthopterygii</taxon>
        <taxon>Esociformes</taxon>
        <taxon>Esocidae</taxon>
        <taxon>Esox</taxon>
    </lineage>
</organism>
<keyword evidence="5" id="KW-1185">Reference proteome</keyword>
<evidence type="ECO:0000256" key="3">
    <source>
        <dbReference type="SAM" id="MobiDB-lite"/>
    </source>
</evidence>
<dbReference type="GO" id="GO:0003677">
    <property type="term" value="F:DNA binding"/>
    <property type="evidence" value="ECO:0007669"/>
    <property type="project" value="InterPro"/>
</dbReference>
<feature type="compositionally biased region" description="Low complexity" evidence="3">
    <location>
        <begin position="906"/>
        <end position="949"/>
    </location>
</feature>
<dbReference type="OMA" id="HEYTLLP"/>
<dbReference type="Proteomes" id="UP000265140">
    <property type="component" value="Chromosome 20"/>
</dbReference>
<feature type="compositionally biased region" description="Basic and acidic residues" evidence="3">
    <location>
        <begin position="683"/>
        <end position="697"/>
    </location>
</feature>
<feature type="compositionally biased region" description="Gly residues" evidence="3">
    <location>
        <begin position="115"/>
        <end position="129"/>
    </location>
</feature>
<feature type="compositionally biased region" description="Basic and acidic residues" evidence="3">
    <location>
        <begin position="752"/>
        <end position="766"/>
    </location>
</feature>
<feature type="compositionally biased region" description="Basic and acidic residues" evidence="3">
    <location>
        <begin position="416"/>
        <end position="431"/>
    </location>
</feature>
<feature type="compositionally biased region" description="Basic and acidic residues" evidence="3">
    <location>
        <begin position="1611"/>
        <end position="1624"/>
    </location>
</feature>
<feature type="compositionally biased region" description="Low complexity" evidence="3">
    <location>
        <begin position="157"/>
        <end position="181"/>
    </location>
</feature>
<feature type="compositionally biased region" description="Low complexity" evidence="3">
    <location>
        <begin position="964"/>
        <end position="973"/>
    </location>
</feature>
<feature type="compositionally biased region" description="Polar residues" evidence="3">
    <location>
        <begin position="463"/>
        <end position="475"/>
    </location>
</feature>
<feature type="compositionally biased region" description="Basic residues" evidence="3">
    <location>
        <begin position="1699"/>
        <end position="1710"/>
    </location>
</feature>
<dbReference type="GeneTree" id="ENSGT00940000156698"/>
<dbReference type="InterPro" id="IPR017956">
    <property type="entry name" value="AT_hook_DNA-bd_motif"/>
</dbReference>
<dbReference type="InParanoid" id="A0A3P9A0T8"/>
<feature type="compositionally biased region" description="Basic and acidic residues" evidence="3">
    <location>
        <begin position="1665"/>
        <end position="1675"/>
    </location>
</feature>
<feature type="compositionally biased region" description="Low complexity" evidence="3">
    <location>
        <begin position="617"/>
        <end position="626"/>
    </location>
</feature>
<proteinExistence type="predicted"/>
<feature type="compositionally biased region" description="Basic and acidic residues" evidence="3">
    <location>
        <begin position="389"/>
        <end position="409"/>
    </location>
</feature>
<feature type="region of interest" description="Disordered" evidence="3">
    <location>
        <begin position="1"/>
        <end position="1037"/>
    </location>
</feature>
<gene>
    <name evidence="4" type="primary">ASH1L</name>
</gene>
<dbReference type="Bgee" id="ENSELUG00000012966">
    <property type="expression patterns" value="Expressed in brain and 15 other cell types or tissues"/>
</dbReference>
<feature type="compositionally biased region" description="Low complexity" evidence="3">
    <location>
        <begin position="1541"/>
        <end position="1550"/>
    </location>
</feature>
<feature type="compositionally biased region" description="Basic residues" evidence="3">
    <location>
        <begin position="547"/>
        <end position="556"/>
    </location>
</feature>
<dbReference type="SMART" id="SM00384">
    <property type="entry name" value="AT_hook"/>
    <property type="match status" value="4"/>
</dbReference>
<feature type="compositionally biased region" description="Polar residues" evidence="3">
    <location>
        <begin position="356"/>
        <end position="373"/>
    </location>
</feature>
<dbReference type="GO" id="GO:0006355">
    <property type="term" value="P:regulation of DNA-templated transcription"/>
    <property type="evidence" value="ECO:0007669"/>
    <property type="project" value="TreeGrafter"/>
</dbReference>
<accession>A0A3P9A0T8</accession>
<comment type="subcellular location">
    <subcellularLocation>
        <location evidence="1">Nucleus</location>
    </subcellularLocation>
</comment>
<protein>
    <recommendedName>
        <fullName evidence="6">Histone-lysine N-methyltransferase ASH1L-like</fullName>
    </recommendedName>
</protein>
<feature type="region of interest" description="Disordered" evidence="3">
    <location>
        <begin position="1435"/>
        <end position="1465"/>
    </location>
</feature>
<feature type="region of interest" description="Disordered" evidence="3">
    <location>
        <begin position="1071"/>
        <end position="1112"/>
    </location>
</feature>
<feature type="compositionally biased region" description="Polar residues" evidence="3">
    <location>
        <begin position="143"/>
        <end position="156"/>
    </location>
</feature>
<feature type="compositionally biased region" description="Basic and acidic residues" evidence="3">
    <location>
        <begin position="196"/>
        <end position="205"/>
    </location>
</feature>
<feature type="compositionally biased region" description="Polar residues" evidence="3">
    <location>
        <begin position="814"/>
        <end position="834"/>
    </location>
</feature>
<feature type="compositionally biased region" description="Polar residues" evidence="3">
    <location>
        <begin position="730"/>
        <end position="741"/>
    </location>
</feature>
<feature type="compositionally biased region" description="Basic and acidic residues" evidence="3">
    <location>
        <begin position="784"/>
        <end position="799"/>
    </location>
</feature>
<dbReference type="PANTHER" id="PTHR46147">
    <property type="entry name" value="HISTONE-LYSINE N-METHYLTRANSFERASE ASH1"/>
    <property type="match status" value="1"/>
</dbReference>
<feature type="compositionally biased region" description="Polar residues" evidence="3">
    <location>
        <begin position="1600"/>
        <end position="1610"/>
    </location>
</feature>